<accession>A0A1I7WY14</accession>
<evidence type="ECO:0000313" key="1">
    <source>
        <dbReference type="Proteomes" id="UP000095283"/>
    </source>
</evidence>
<reference evidence="2" key="1">
    <citation type="submission" date="2016-11" db="UniProtKB">
        <authorList>
            <consortium name="WormBaseParasite"/>
        </authorList>
    </citation>
    <scope>IDENTIFICATION</scope>
</reference>
<dbReference type="Proteomes" id="UP000095283">
    <property type="component" value="Unplaced"/>
</dbReference>
<protein>
    <submittedName>
        <fullName evidence="2">Uncharacterized protein</fullName>
    </submittedName>
</protein>
<sequence length="55" mass="6505">MITRKRKRSWIECLSILYNFLSSLTEYLSLLTYRKSNFAEMSVIGIRLPCFAVIK</sequence>
<proteinExistence type="predicted"/>
<name>A0A1I7WY14_HETBA</name>
<keyword evidence="1" id="KW-1185">Reference proteome</keyword>
<evidence type="ECO:0000313" key="2">
    <source>
        <dbReference type="WBParaSite" id="Hba_10126"/>
    </source>
</evidence>
<organism evidence="1 2">
    <name type="scientific">Heterorhabditis bacteriophora</name>
    <name type="common">Entomopathogenic nematode worm</name>
    <dbReference type="NCBI Taxonomy" id="37862"/>
    <lineage>
        <taxon>Eukaryota</taxon>
        <taxon>Metazoa</taxon>
        <taxon>Ecdysozoa</taxon>
        <taxon>Nematoda</taxon>
        <taxon>Chromadorea</taxon>
        <taxon>Rhabditida</taxon>
        <taxon>Rhabditina</taxon>
        <taxon>Rhabditomorpha</taxon>
        <taxon>Strongyloidea</taxon>
        <taxon>Heterorhabditidae</taxon>
        <taxon>Heterorhabditis</taxon>
    </lineage>
</organism>
<dbReference type="WBParaSite" id="Hba_10126">
    <property type="protein sequence ID" value="Hba_10126"/>
    <property type="gene ID" value="Hba_10126"/>
</dbReference>
<dbReference type="AlphaFoldDB" id="A0A1I7WY14"/>